<keyword evidence="1" id="KW-0472">Membrane</keyword>
<name>A0A0F9SKR3_9ZZZZ</name>
<accession>A0A0F9SKR3</accession>
<dbReference type="AlphaFoldDB" id="A0A0F9SKR3"/>
<sequence length="104" mass="11721">MNKRGQKAVFGFSLLIVLFLLIIAAFATIEPFKETLDDVRDTTSLNCPGTLTFNQTDYDDDNSLEKLTRRPTCFVTGISMVYFIGAFVIASIMWLTTNWRKIAG</sequence>
<evidence type="ECO:0008006" key="3">
    <source>
        <dbReference type="Google" id="ProtNLM"/>
    </source>
</evidence>
<keyword evidence="1" id="KW-1133">Transmembrane helix</keyword>
<gene>
    <name evidence="2" type="ORF">LCGC14_0438830</name>
</gene>
<evidence type="ECO:0000256" key="1">
    <source>
        <dbReference type="SAM" id="Phobius"/>
    </source>
</evidence>
<organism evidence="2">
    <name type="scientific">marine sediment metagenome</name>
    <dbReference type="NCBI Taxonomy" id="412755"/>
    <lineage>
        <taxon>unclassified sequences</taxon>
        <taxon>metagenomes</taxon>
        <taxon>ecological metagenomes</taxon>
    </lineage>
</organism>
<evidence type="ECO:0000313" key="2">
    <source>
        <dbReference type="EMBL" id="KKN69580.1"/>
    </source>
</evidence>
<keyword evidence="1" id="KW-0812">Transmembrane</keyword>
<protein>
    <recommendedName>
        <fullName evidence="3">Transmembrane protein</fullName>
    </recommendedName>
</protein>
<dbReference type="EMBL" id="LAZR01000422">
    <property type="protein sequence ID" value="KKN69580.1"/>
    <property type="molecule type" value="Genomic_DNA"/>
</dbReference>
<comment type="caution">
    <text evidence="2">The sequence shown here is derived from an EMBL/GenBank/DDBJ whole genome shotgun (WGS) entry which is preliminary data.</text>
</comment>
<feature type="transmembrane region" description="Helical" evidence="1">
    <location>
        <begin position="74"/>
        <end position="95"/>
    </location>
</feature>
<proteinExistence type="predicted"/>
<reference evidence="2" key="1">
    <citation type="journal article" date="2015" name="Nature">
        <title>Complex archaea that bridge the gap between prokaryotes and eukaryotes.</title>
        <authorList>
            <person name="Spang A."/>
            <person name="Saw J.H."/>
            <person name="Jorgensen S.L."/>
            <person name="Zaremba-Niedzwiedzka K."/>
            <person name="Martijn J."/>
            <person name="Lind A.E."/>
            <person name="van Eijk R."/>
            <person name="Schleper C."/>
            <person name="Guy L."/>
            <person name="Ettema T.J."/>
        </authorList>
    </citation>
    <scope>NUCLEOTIDE SEQUENCE</scope>
</reference>